<dbReference type="PANTHER" id="PTHR43246">
    <property type="entry name" value="PEPTIDYL-PROLYL CIS-TRANS ISOMERASE CYP38, CHLOROPLASTIC"/>
    <property type="match status" value="1"/>
</dbReference>
<sequence>MGDGLNLPRVRVETALGGFTVQVHVDKAPISAEAFLAYVRAGYLDGSSVFRILNDRNQPNDEHKVRTVQWGWYERKDNTLPIGRPPHEPTSVTGLRHLRGTMSMARRGTGTPGSEYFIILRDEPELDFGGRRNPDGQGFAAFAEVVEGFDTLERLHERGEDEQFVRDPVPVLSVKEL</sequence>
<proteinExistence type="predicted"/>
<gene>
    <name evidence="5" type="ORF">DWE98_04310</name>
</gene>
<dbReference type="AlphaFoldDB" id="A0A370LCY0"/>
<comment type="caution">
    <text evidence="5">The sequence shown here is derived from an EMBL/GenBank/DDBJ whole genome shotgun (WGS) entry which is preliminary data.</text>
</comment>
<keyword evidence="2" id="KW-0697">Rotamase</keyword>
<dbReference type="EMBL" id="QQTP01000001">
    <property type="protein sequence ID" value="RDJ29758.1"/>
    <property type="molecule type" value="Genomic_DNA"/>
</dbReference>
<name>A0A370LCY0_9HYPH</name>
<organism evidence="5 6">
    <name type="scientific">Bosea caraganae</name>
    <dbReference type="NCBI Taxonomy" id="2763117"/>
    <lineage>
        <taxon>Bacteria</taxon>
        <taxon>Pseudomonadati</taxon>
        <taxon>Pseudomonadota</taxon>
        <taxon>Alphaproteobacteria</taxon>
        <taxon>Hyphomicrobiales</taxon>
        <taxon>Boseaceae</taxon>
        <taxon>Bosea</taxon>
    </lineage>
</organism>
<dbReference type="Pfam" id="PF00160">
    <property type="entry name" value="Pro_isomerase"/>
    <property type="match status" value="1"/>
</dbReference>
<evidence type="ECO:0000256" key="1">
    <source>
        <dbReference type="ARBA" id="ARBA00013194"/>
    </source>
</evidence>
<dbReference type="PROSITE" id="PS50072">
    <property type="entry name" value="CSA_PPIASE_2"/>
    <property type="match status" value="1"/>
</dbReference>
<dbReference type="EC" id="5.2.1.8" evidence="1"/>
<dbReference type="Gene3D" id="2.40.100.10">
    <property type="entry name" value="Cyclophilin-like"/>
    <property type="match status" value="1"/>
</dbReference>
<keyword evidence="3 5" id="KW-0413">Isomerase</keyword>
<evidence type="ECO:0000256" key="3">
    <source>
        <dbReference type="ARBA" id="ARBA00023235"/>
    </source>
</evidence>
<evidence type="ECO:0000259" key="4">
    <source>
        <dbReference type="PROSITE" id="PS50072"/>
    </source>
</evidence>
<keyword evidence="6" id="KW-1185">Reference proteome</keyword>
<accession>A0A370LCY0</accession>
<dbReference type="SUPFAM" id="SSF50891">
    <property type="entry name" value="Cyclophilin-like"/>
    <property type="match status" value="1"/>
</dbReference>
<dbReference type="InterPro" id="IPR044665">
    <property type="entry name" value="E_coli_cyclophilin_A-like"/>
</dbReference>
<evidence type="ECO:0000313" key="6">
    <source>
        <dbReference type="Proteomes" id="UP000255207"/>
    </source>
</evidence>
<dbReference type="InterPro" id="IPR002130">
    <property type="entry name" value="Cyclophilin-type_PPIase_dom"/>
</dbReference>
<dbReference type="InterPro" id="IPR029000">
    <property type="entry name" value="Cyclophilin-like_dom_sf"/>
</dbReference>
<evidence type="ECO:0000256" key="2">
    <source>
        <dbReference type="ARBA" id="ARBA00023110"/>
    </source>
</evidence>
<dbReference type="RefSeq" id="WP_114827871.1">
    <property type="nucleotide sequence ID" value="NZ_QQTO01000019.1"/>
</dbReference>
<protein>
    <recommendedName>
        <fullName evidence="1">peptidylprolyl isomerase</fullName>
        <ecNumber evidence="1">5.2.1.8</ecNumber>
    </recommendedName>
</protein>
<reference evidence="6" key="1">
    <citation type="submission" date="2018-07" db="EMBL/GenBank/DDBJ databases">
        <authorList>
            <person name="Safronova V.I."/>
            <person name="Chirak E.R."/>
            <person name="Sazanova A.L."/>
        </authorList>
    </citation>
    <scope>NUCLEOTIDE SEQUENCE [LARGE SCALE GENOMIC DNA]</scope>
    <source>
        <strain evidence="6">RCAM04685</strain>
    </source>
</reference>
<evidence type="ECO:0000313" key="5">
    <source>
        <dbReference type="EMBL" id="RDJ29758.1"/>
    </source>
</evidence>
<dbReference type="Proteomes" id="UP000255207">
    <property type="component" value="Unassembled WGS sequence"/>
</dbReference>
<dbReference type="OrthoDB" id="9807797at2"/>
<dbReference type="GO" id="GO:0003755">
    <property type="term" value="F:peptidyl-prolyl cis-trans isomerase activity"/>
    <property type="evidence" value="ECO:0007669"/>
    <property type="project" value="UniProtKB-KW"/>
</dbReference>
<feature type="domain" description="PPIase cyclophilin-type" evidence="4">
    <location>
        <begin position="13"/>
        <end position="177"/>
    </location>
</feature>